<sequence length="291" mass="33841">MKEDDLYRQTSQFRLWSFTPTALQDLRRRTNSAAIEKISDLIREDGKETSGVDFLSWEEELELVNFYVKKMNDIAGVFKLPSSIKTENYYIPLEKFVSTIPKTTVDDIIPLELPVSQSLKFCFSVHHPYRPLHGFYLDMQAVLPNYEKDRLGKLIGDARNEIGDSLYGDSMFLYTPSQISLACLRSINSSIIQLYIQQKITDDALRERLLNEISAAQKLIKDFKFPSKERVVEIDKKRYYCQNPERNPNSQVFKKRKQQEENGELEKANKKAKMAEQREKEAESFLGPCVK</sequence>
<keyword evidence="5" id="KW-1185">Reference proteome</keyword>
<evidence type="ECO:0000259" key="3">
    <source>
        <dbReference type="Pfam" id="PF16899"/>
    </source>
</evidence>
<reference evidence="4 5" key="1">
    <citation type="submission" date="2016-04" db="EMBL/GenBank/DDBJ databases">
        <title>Evolutionary innovation and constraint leading to complex multicellularity in the Ascomycota.</title>
        <authorList>
            <person name="Cisse O."/>
            <person name="Nguyen A."/>
            <person name="Hewitt D.A."/>
            <person name="Jedd G."/>
            <person name="Stajich J.E."/>
        </authorList>
    </citation>
    <scope>NUCLEOTIDE SEQUENCE [LARGE SCALE GENOMIC DNA]</scope>
    <source>
        <strain evidence="4 5">DAH-3</strain>
    </source>
</reference>
<dbReference type="STRING" id="1198029.A0A1U7LWP5"/>
<name>A0A1U7LWP5_NEOID</name>
<dbReference type="GO" id="GO:0006289">
    <property type="term" value="P:nucleotide-excision repair"/>
    <property type="evidence" value="ECO:0007669"/>
    <property type="project" value="EnsemblFungi"/>
</dbReference>
<dbReference type="GO" id="GO:0006995">
    <property type="term" value="P:cellular response to nitrogen starvation"/>
    <property type="evidence" value="ECO:0007669"/>
    <property type="project" value="EnsemblFungi"/>
</dbReference>
<evidence type="ECO:0000256" key="1">
    <source>
        <dbReference type="ARBA" id="ARBA00023127"/>
    </source>
</evidence>
<dbReference type="Gene3D" id="1.10.472.10">
    <property type="entry name" value="Cyclin-like"/>
    <property type="match status" value="2"/>
</dbReference>
<organism evidence="4 5">
    <name type="scientific">Neolecta irregularis (strain DAH-3)</name>
    <dbReference type="NCBI Taxonomy" id="1198029"/>
    <lineage>
        <taxon>Eukaryota</taxon>
        <taxon>Fungi</taxon>
        <taxon>Dikarya</taxon>
        <taxon>Ascomycota</taxon>
        <taxon>Taphrinomycotina</taxon>
        <taxon>Neolectales</taxon>
        <taxon>Neolectaceae</taxon>
        <taxon>Neolecta</taxon>
    </lineage>
</organism>
<dbReference type="InterPro" id="IPR031658">
    <property type="entry name" value="Cyclin_C_2"/>
</dbReference>
<dbReference type="GO" id="GO:0016538">
    <property type="term" value="F:cyclin-dependent protein serine/threonine kinase regulator activity"/>
    <property type="evidence" value="ECO:0007669"/>
    <property type="project" value="EnsemblFungi"/>
</dbReference>
<dbReference type="OMA" id="FRVEQNT"/>
<dbReference type="Proteomes" id="UP000186594">
    <property type="component" value="Unassembled WGS sequence"/>
</dbReference>
<dbReference type="GO" id="GO:1905866">
    <property type="term" value="P:positive regulation of Atg1/ULK1 kinase complex assembly"/>
    <property type="evidence" value="ECO:0007669"/>
    <property type="project" value="EnsemblFungi"/>
</dbReference>
<feature type="domain" description="Cyclin C-terminal" evidence="3">
    <location>
        <begin position="127"/>
        <end position="221"/>
    </location>
</feature>
<dbReference type="InterPro" id="IPR036915">
    <property type="entry name" value="Cyclin-like_sf"/>
</dbReference>
<dbReference type="SUPFAM" id="SSF47954">
    <property type="entry name" value="Cyclin-like"/>
    <property type="match status" value="2"/>
</dbReference>
<evidence type="ECO:0000313" key="5">
    <source>
        <dbReference type="Proteomes" id="UP000186594"/>
    </source>
</evidence>
<dbReference type="Pfam" id="PF16899">
    <property type="entry name" value="Cyclin_C_2"/>
    <property type="match status" value="1"/>
</dbReference>
<protein>
    <submittedName>
        <fullName evidence="4">Cyclin CCL1</fullName>
    </submittedName>
</protein>
<feature type="compositionally biased region" description="Basic and acidic residues" evidence="2">
    <location>
        <begin position="258"/>
        <end position="283"/>
    </location>
</feature>
<dbReference type="GO" id="GO:0070985">
    <property type="term" value="C:transcription factor TFIIK complex"/>
    <property type="evidence" value="ECO:0007669"/>
    <property type="project" value="EnsemblFungi"/>
</dbReference>
<evidence type="ECO:0000313" key="4">
    <source>
        <dbReference type="EMBL" id="OLL26931.1"/>
    </source>
</evidence>
<dbReference type="EMBL" id="LXFE01000132">
    <property type="protein sequence ID" value="OLL26931.1"/>
    <property type="molecule type" value="Genomic_DNA"/>
</dbReference>
<dbReference type="AlphaFoldDB" id="A0A1U7LWP5"/>
<dbReference type="GO" id="GO:0010508">
    <property type="term" value="P:positive regulation of autophagy"/>
    <property type="evidence" value="ECO:0007669"/>
    <property type="project" value="EnsemblFungi"/>
</dbReference>
<evidence type="ECO:0000256" key="2">
    <source>
        <dbReference type="SAM" id="MobiDB-lite"/>
    </source>
</evidence>
<keyword evidence="1" id="KW-0195">Cyclin</keyword>
<comment type="caution">
    <text evidence="4">The sequence shown here is derived from an EMBL/GenBank/DDBJ whole genome shotgun (WGS) entry which is preliminary data.</text>
</comment>
<dbReference type="CDD" id="cd20525">
    <property type="entry name" value="CYCLIN_CCNH_rpt2"/>
    <property type="match status" value="1"/>
</dbReference>
<accession>A0A1U7LWP5</accession>
<dbReference type="GO" id="GO:0006367">
    <property type="term" value="P:transcription initiation at RNA polymerase II promoter"/>
    <property type="evidence" value="ECO:0007669"/>
    <property type="project" value="EnsemblFungi"/>
</dbReference>
<dbReference type="OrthoDB" id="340962at2759"/>
<proteinExistence type="predicted"/>
<feature type="region of interest" description="Disordered" evidence="2">
    <location>
        <begin position="244"/>
        <end position="291"/>
    </location>
</feature>
<gene>
    <name evidence="4" type="ORF">NEOLI_000722</name>
</gene>